<dbReference type="Pfam" id="PF00014">
    <property type="entry name" value="Kunitz_BPTI"/>
    <property type="match status" value="2"/>
</dbReference>
<evidence type="ECO:0000256" key="5">
    <source>
        <dbReference type="ARBA" id="ARBA00023240"/>
    </source>
</evidence>
<keyword evidence="5" id="KW-1199">Hemostasis impairing toxin</keyword>
<dbReference type="PROSITE" id="PS50279">
    <property type="entry name" value="BPTI_KUNITZ_2"/>
    <property type="match status" value="2"/>
</dbReference>
<name>A0A0K8TKK4_TABBR</name>
<dbReference type="PROSITE" id="PS00280">
    <property type="entry name" value="BPTI_KUNITZ_1"/>
    <property type="match status" value="2"/>
</dbReference>
<dbReference type="GO" id="GO:0004867">
    <property type="term" value="F:serine-type endopeptidase inhibitor activity"/>
    <property type="evidence" value="ECO:0007669"/>
    <property type="project" value="UniProtKB-KW"/>
</dbReference>
<dbReference type="Gene3D" id="4.10.410.10">
    <property type="entry name" value="Pancreatic trypsin inhibitor Kunitz domain"/>
    <property type="match status" value="3"/>
</dbReference>
<keyword evidence="2" id="KW-0646">Protease inhibitor</keyword>
<dbReference type="FunFam" id="4.10.410.10:FF:000015">
    <property type="entry name" value="WAP four-disulfide core domain 6A"/>
    <property type="match status" value="1"/>
</dbReference>
<dbReference type="PANTHER" id="PTHR10083">
    <property type="entry name" value="KUNITZ-TYPE PROTEASE INHIBITOR-RELATED"/>
    <property type="match status" value="1"/>
</dbReference>
<accession>A0A0K8TKK4</accession>
<evidence type="ECO:0000256" key="4">
    <source>
        <dbReference type="ARBA" id="ARBA00023157"/>
    </source>
</evidence>
<feature type="non-terminal residue" evidence="9">
    <location>
        <position position="1"/>
    </location>
</feature>
<evidence type="ECO:0000256" key="1">
    <source>
        <dbReference type="ARBA" id="ARBA00022656"/>
    </source>
</evidence>
<organism evidence="9">
    <name type="scientific">Tabanus bromius</name>
    <name type="common">Band-eyed brown horse fly</name>
    <dbReference type="NCBI Taxonomy" id="304241"/>
    <lineage>
        <taxon>Eukaryota</taxon>
        <taxon>Metazoa</taxon>
        <taxon>Ecdysozoa</taxon>
        <taxon>Arthropoda</taxon>
        <taxon>Hexapoda</taxon>
        <taxon>Insecta</taxon>
        <taxon>Pterygota</taxon>
        <taxon>Neoptera</taxon>
        <taxon>Endopterygota</taxon>
        <taxon>Diptera</taxon>
        <taxon>Brachycera</taxon>
        <taxon>Tabanomorpha</taxon>
        <taxon>Tabanoidea</taxon>
        <taxon>Tabanidae</taxon>
        <taxon>Tabanus</taxon>
    </lineage>
</organism>
<sequence length="216" mass="24303">PTSCPGVPPGKPDVCRMPKVSGPCKAAFTRFYFDSRTRKCRQFTYGGCQGNGNNFESKRECEKQCGSHHGWKPPAKPTGKPVACSLAPVVGHCKAGLPRYYFNSTVGKCLPFKYGGCGGNANRFLYEYECEKKCGRKYNRRNDPCLRPEKRIPLLWKENAASTLWYYDTTSEKCKISKRDKAAKNLTLFTSCSSCVTTCRTHMHKIQTCPKENLPE</sequence>
<dbReference type="InterPro" id="IPR036880">
    <property type="entry name" value="Kunitz_BPTI_sf"/>
</dbReference>
<evidence type="ECO:0000256" key="2">
    <source>
        <dbReference type="ARBA" id="ARBA00022690"/>
    </source>
</evidence>
<dbReference type="InterPro" id="IPR002223">
    <property type="entry name" value="Kunitz_BPTI"/>
</dbReference>
<keyword evidence="1" id="KW-0800">Toxin</keyword>
<evidence type="ECO:0000256" key="7">
    <source>
        <dbReference type="ARBA" id="ARBA00034146"/>
    </source>
</evidence>
<evidence type="ECO:0000256" key="3">
    <source>
        <dbReference type="ARBA" id="ARBA00022900"/>
    </source>
</evidence>
<dbReference type="GO" id="GO:0005615">
    <property type="term" value="C:extracellular space"/>
    <property type="evidence" value="ECO:0007669"/>
    <property type="project" value="TreeGrafter"/>
</dbReference>
<keyword evidence="7" id="KW-1203">Blood coagulation cascade inhibiting toxin</keyword>
<reference evidence="9" key="1">
    <citation type="journal article" date="2015" name="Insect Biochem. Mol. Biol.">
        <title>An insight into the sialome of the horse fly, Tabanus bromius.</title>
        <authorList>
            <person name="Ribeiro J.M."/>
            <person name="Kazimirova M."/>
            <person name="Takac P."/>
            <person name="Andersen J.F."/>
            <person name="Francischetti I.M."/>
        </authorList>
    </citation>
    <scope>NUCLEOTIDE SEQUENCE</scope>
</reference>
<evidence type="ECO:0000259" key="8">
    <source>
        <dbReference type="PROSITE" id="PS50279"/>
    </source>
</evidence>
<comment type="function">
    <text evidence="6">Potent anticoagulant protein that inhibits the hydrolytic activities of all serine proteases tested (trypsin, thrombin, elastase, and chymotrypsin), with the highest efficacy on thrombin.</text>
</comment>
<keyword evidence="4" id="KW-1015">Disulfide bond</keyword>
<feature type="domain" description="BPTI/Kunitz inhibitor" evidence="8">
    <location>
        <begin position="15"/>
        <end position="65"/>
    </location>
</feature>
<dbReference type="SUPFAM" id="SSF57362">
    <property type="entry name" value="BPTI-like"/>
    <property type="match status" value="3"/>
</dbReference>
<dbReference type="GO" id="GO:0090729">
    <property type="term" value="F:toxin activity"/>
    <property type="evidence" value="ECO:0007669"/>
    <property type="project" value="UniProtKB-KW"/>
</dbReference>
<keyword evidence="3" id="KW-0722">Serine protease inhibitor</keyword>
<dbReference type="PRINTS" id="PR00759">
    <property type="entry name" value="BASICPTASE"/>
</dbReference>
<dbReference type="InterPro" id="IPR050098">
    <property type="entry name" value="TFPI/VKTCI-like"/>
</dbReference>
<dbReference type="PANTHER" id="PTHR10083:SF374">
    <property type="entry name" value="BPTI_KUNITZ INHIBITOR DOMAIN-CONTAINING PROTEIN"/>
    <property type="match status" value="1"/>
</dbReference>
<evidence type="ECO:0000313" key="9">
    <source>
        <dbReference type="EMBL" id="JAI14839.1"/>
    </source>
</evidence>
<protein>
    <submittedName>
        <fullName evidence="9">Putative dual kunitz conserved protein</fullName>
    </submittedName>
</protein>
<dbReference type="AlphaFoldDB" id="A0A0K8TKK4"/>
<dbReference type="InterPro" id="IPR020901">
    <property type="entry name" value="Prtase_inh_Kunz-CS"/>
</dbReference>
<dbReference type="EMBL" id="GDAI01002764">
    <property type="protein sequence ID" value="JAI14839.1"/>
    <property type="molecule type" value="mRNA"/>
</dbReference>
<proteinExistence type="evidence at transcript level"/>
<feature type="domain" description="BPTI/Kunitz inhibitor" evidence="8">
    <location>
        <begin position="84"/>
        <end position="134"/>
    </location>
</feature>
<dbReference type="SMART" id="SM00131">
    <property type="entry name" value="KU"/>
    <property type="match status" value="2"/>
</dbReference>
<dbReference type="CDD" id="cd00109">
    <property type="entry name" value="Kunitz-type"/>
    <property type="match status" value="2"/>
</dbReference>
<evidence type="ECO:0000256" key="6">
    <source>
        <dbReference type="ARBA" id="ARBA00034088"/>
    </source>
</evidence>